<gene>
    <name evidence="2" type="ORF">RV00_GL000994</name>
</gene>
<protein>
    <recommendedName>
        <fullName evidence="1">Distal tail protein N-terminal domain-containing protein</fullName>
    </recommendedName>
</protein>
<keyword evidence="3" id="KW-1185">Reference proteome</keyword>
<feature type="domain" description="Distal tail protein N-terminal" evidence="1">
    <location>
        <begin position="6"/>
        <end position="131"/>
    </location>
</feature>
<proteinExistence type="predicted"/>
<accession>A0A1L8SNS8</accession>
<dbReference type="RefSeq" id="WP_071863334.1">
    <property type="nucleotide sequence ID" value="NZ_JBHLVS010000005.1"/>
</dbReference>
<dbReference type="STRING" id="319970.RV00_GL000994"/>
<dbReference type="Pfam" id="PF16774">
    <property type="entry name" value="Dit_N"/>
    <property type="match status" value="1"/>
</dbReference>
<comment type="caution">
    <text evidence="2">The sequence shown here is derived from an EMBL/GenBank/DDBJ whole genome shotgun (WGS) entry which is preliminary data.</text>
</comment>
<dbReference type="EMBL" id="JXKM01000017">
    <property type="protein sequence ID" value="OJG33740.1"/>
    <property type="molecule type" value="Genomic_DNA"/>
</dbReference>
<evidence type="ECO:0000313" key="2">
    <source>
        <dbReference type="EMBL" id="OJG33740.1"/>
    </source>
</evidence>
<evidence type="ECO:0000259" key="1">
    <source>
        <dbReference type="Pfam" id="PF16774"/>
    </source>
</evidence>
<dbReference type="OrthoDB" id="2187768at2"/>
<reference evidence="2 3" key="1">
    <citation type="submission" date="2014-12" db="EMBL/GenBank/DDBJ databases">
        <title>Draft genome sequences of 29 type strains of Enterococci.</title>
        <authorList>
            <person name="Zhong Z."/>
            <person name="Sun Z."/>
            <person name="Liu W."/>
            <person name="Zhang W."/>
            <person name="Zhang H."/>
        </authorList>
    </citation>
    <scope>NUCLEOTIDE SEQUENCE [LARGE SCALE GENOMIC DNA]</scope>
    <source>
        <strain evidence="2 3">DSM 22802</strain>
    </source>
</reference>
<dbReference type="AlphaFoldDB" id="A0A1L8SNS8"/>
<organism evidence="2 3">
    <name type="scientific">Enterococcus devriesei</name>
    <dbReference type="NCBI Taxonomy" id="319970"/>
    <lineage>
        <taxon>Bacteria</taxon>
        <taxon>Bacillati</taxon>
        <taxon>Bacillota</taxon>
        <taxon>Bacilli</taxon>
        <taxon>Lactobacillales</taxon>
        <taxon>Enterococcaceae</taxon>
        <taxon>Enterococcus</taxon>
    </lineage>
</organism>
<sequence length="294" mass="33583">MVKFLRQFHLTNGNGETLGLNNETGLLALEPEGLGVSFDNDYDGLNGNYRSKSSSVNMNEFNIDIMYGTYRDQKTYQVFSDFILFLNHPPIQLHYVTDAGHFIRKIKLKELKKTEINFAGRIKEPVSFDCTSPWYCLKSAQKVSKTFTTYGGKVPTYGYPFIYGPDLTGRYNILKLNNESVYLAESEEMLSPTQIVVEGACINPYWELWHDGRKVADDGYNLTLNAGEKLIVSSFQDEIKVSRIGTDGFEQSVYQYQDHKKTNFIHLPIGESELVCHVGAADFKMTWREERLVV</sequence>
<name>A0A1L8SNS8_9ENTE</name>
<dbReference type="InterPro" id="IPR031899">
    <property type="entry name" value="Dit_N"/>
</dbReference>
<evidence type="ECO:0000313" key="3">
    <source>
        <dbReference type="Proteomes" id="UP000183700"/>
    </source>
</evidence>
<dbReference type="Proteomes" id="UP000183700">
    <property type="component" value="Unassembled WGS sequence"/>
</dbReference>